<organism evidence="1 4">
    <name type="scientific">Myxococcus virescens</name>
    <dbReference type="NCBI Taxonomy" id="83456"/>
    <lineage>
        <taxon>Bacteria</taxon>
        <taxon>Pseudomonadati</taxon>
        <taxon>Myxococcota</taxon>
        <taxon>Myxococcia</taxon>
        <taxon>Myxococcales</taxon>
        <taxon>Cystobacterineae</taxon>
        <taxon>Myxococcaceae</taxon>
        <taxon>Myxococcus</taxon>
    </lineage>
</organism>
<accession>A0A511HS84</accession>
<protein>
    <submittedName>
        <fullName evidence="1">Uncharacterized protein</fullName>
    </submittedName>
</protein>
<dbReference type="AlphaFoldDB" id="A0A511HS84"/>
<dbReference type="EMBL" id="BJVY01000070">
    <property type="protein sequence ID" value="GEL75349.1"/>
    <property type="molecule type" value="Genomic_DNA"/>
</dbReference>
<dbReference type="Proteomes" id="UP000198717">
    <property type="component" value="Unassembled WGS sequence"/>
</dbReference>
<reference evidence="2 3" key="1">
    <citation type="submission" date="2016-10" db="EMBL/GenBank/DDBJ databases">
        <authorList>
            <person name="Varghese N."/>
            <person name="Submissions S."/>
        </authorList>
    </citation>
    <scope>NUCLEOTIDE SEQUENCE [LARGE SCALE GENOMIC DNA]</scope>
    <source>
        <strain evidence="2 3">DSM 2260</strain>
    </source>
</reference>
<evidence type="ECO:0000313" key="4">
    <source>
        <dbReference type="Proteomes" id="UP000321224"/>
    </source>
</evidence>
<reference evidence="1 4" key="2">
    <citation type="submission" date="2019-07" db="EMBL/GenBank/DDBJ databases">
        <title>Whole genome shotgun sequence of Myxococcus virescens NBRC 100334.</title>
        <authorList>
            <person name="Hosoyama A."/>
            <person name="Uohara A."/>
            <person name="Ohji S."/>
            <person name="Ichikawa N."/>
        </authorList>
    </citation>
    <scope>NUCLEOTIDE SEQUENCE [LARGE SCALE GENOMIC DNA]</scope>
    <source>
        <strain evidence="1 4">NBRC 100334</strain>
    </source>
</reference>
<comment type="caution">
    <text evidence="1">The sequence shown here is derived from an EMBL/GenBank/DDBJ whole genome shotgun (WGS) entry which is preliminary data.</text>
</comment>
<evidence type="ECO:0000313" key="1">
    <source>
        <dbReference type="EMBL" id="GEL75349.1"/>
    </source>
</evidence>
<gene>
    <name evidence="1" type="ORF">MVI01_71330</name>
    <name evidence="2" type="ORF">SAMN04488504_1344</name>
</gene>
<proteinExistence type="predicted"/>
<dbReference type="EMBL" id="FNAJ01000034">
    <property type="protein sequence ID" value="SDF35272.1"/>
    <property type="molecule type" value="Genomic_DNA"/>
</dbReference>
<sequence>MAPLLLVAVVTGCATTRVVRLENGRDSFVVTPSEESGAELEAAELGDGEFEQSLVELARDVRPQRNPMQQA</sequence>
<dbReference type="Proteomes" id="UP000321224">
    <property type="component" value="Unassembled WGS sequence"/>
</dbReference>
<evidence type="ECO:0000313" key="2">
    <source>
        <dbReference type="EMBL" id="SDF35272.1"/>
    </source>
</evidence>
<evidence type="ECO:0000313" key="3">
    <source>
        <dbReference type="Proteomes" id="UP000198717"/>
    </source>
</evidence>
<keyword evidence="3" id="KW-1185">Reference proteome</keyword>
<name>A0A511HS84_9BACT</name>